<proteinExistence type="predicted"/>
<dbReference type="Proteomes" id="UP001642484">
    <property type="component" value="Unassembled WGS sequence"/>
</dbReference>
<evidence type="ECO:0000313" key="2">
    <source>
        <dbReference type="EMBL" id="CAK9084717.1"/>
    </source>
</evidence>
<feature type="transmembrane region" description="Helical" evidence="1">
    <location>
        <begin position="33"/>
        <end position="50"/>
    </location>
</feature>
<feature type="transmembrane region" description="Helical" evidence="1">
    <location>
        <begin position="189"/>
        <end position="209"/>
    </location>
</feature>
<gene>
    <name evidence="2" type="ORF">CCMP2556_LOCUS41183</name>
</gene>
<organism evidence="2 3">
    <name type="scientific">Durusdinium trenchii</name>
    <dbReference type="NCBI Taxonomy" id="1381693"/>
    <lineage>
        <taxon>Eukaryota</taxon>
        <taxon>Sar</taxon>
        <taxon>Alveolata</taxon>
        <taxon>Dinophyceae</taxon>
        <taxon>Suessiales</taxon>
        <taxon>Symbiodiniaceae</taxon>
        <taxon>Durusdinium</taxon>
    </lineage>
</organism>
<name>A0ABP0Q8Z3_9DINO</name>
<sequence length="258" mass="29379">MGAKVAMTYVILCSVSALGQFISLFCRWHMVSIGGGFILTMYTTLFTTRFDHGVTTLCTLMTKWEKCRDIKKGMWLQDVQSQTCMPALTALSNVPCHAFKTAYIMGMISVLAFVFNWILMLASCGMLWQYLRGKHKPEYRNISFYLIIAGAILLFIAVMCWSFMALPALDEVSHLFTFIGQPPAGASYGYFWMWFSFIFELVAIALHAWMPLNNEMTEDGGQLGHSVHLNEQAIELLEKPSSPKWCTHCRHNEFDGFR</sequence>
<accession>A0ABP0Q8Z3</accession>
<keyword evidence="3" id="KW-1185">Reference proteome</keyword>
<dbReference type="EMBL" id="CAXAMN010024228">
    <property type="protein sequence ID" value="CAK9084717.1"/>
    <property type="molecule type" value="Genomic_DNA"/>
</dbReference>
<keyword evidence="1" id="KW-0472">Membrane</keyword>
<keyword evidence="1" id="KW-0812">Transmembrane</keyword>
<keyword evidence="1" id="KW-1133">Transmembrane helix</keyword>
<protein>
    <submittedName>
        <fullName evidence="2">Uncharacterized protein</fullName>
    </submittedName>
</protein>
<feature type="transmembrane region" description="Helical" evidence="1">
    <location>
        <begin position="6"/>
        <end position="26"/>
    </location>
</feature>
<evidence type="ECO:0000256" key="1">
    <source>
        <dbReference type="SAM" id="Phobius"/>
    </source>
</evidence>
<feature type="transmembrane region" description="Helical" evidence="1">
    <location>
        <begin position="102"/>
        <end position="131"/>
    </location>
</feature>
<reference evidence="2 3" key="1">
    <citation type="submission" date="2024-02" db="EMBL/GenBank/DDBJ databases">
        <authorList>
            <person name="Chen Y."/>
            <person name="Shah S."/>
            <person name="Dougan E. K."/>
            <person name="Thang M."/>
            <person name="Chan C."/>
        </authorList>
    </citation>
    <scope>NUCLEOTIDE SEQUENCE [LARGE SCALE GENOMIC DNA]</scope>
</reference>
<feature type="transmembrane region" description="Helical" evidence="1">
    <location>
        <begin position="143"/>
        <end position="169"/>
    </location>
</feature>
<evidence type="ECO:0000313" key="3">
    <source>
        <dbReference type="Proteomes" id="UP001642484"/>
    </source>
</evidence>
<comment type="caution">
    <text evidence="2">The sequence shown here is derived from an EMBL/GenBank/DDBJ whole genome shotgun (WGS) entry which is preliminary data.</text>
</comment>